<name>A0A1A0RFB8_MYCPR</name>
<gene>
    <name evidence="1" type="ORF">A5792_12495</name>
</gene>
<dbReference type="AlphaFoldDB" id="A0A1A0RFB8"/>
<accession>A0A1A0RFB8</accession>
<organism evidence="1 2">
    <name type="scientific">Mycolicibacterium peregrinum</name>
    <name type="common">Mycobacterium peregrinum</name>
    <dbReference type="NCBI Taxonomy" id="43304"/>
    <lineage>
        <taxon>Bacteria</taxon>
        <taxon>Bacillati</taxon>
        <taxon>Actinomycetota</taxon>
        <taxon>Actinomycetes</taxon>
        <taxon>Mycobacteriales</taxon>
        <taxon>Mycobacteriaceae</taxon>
        <taxon>Mycolicibacterium</taxon>
    </lineage>
</organism>
<reference evidence="2" key="1">
    <citation type="submission" date="2016-06" db="EMBL/GenBank/DDBJ databases">
        <authorList>
            <person name="Sutton G."/>
            <person name="Brinkac L."/>
            <person name="Sanka R."/>
            <person name="Adams M."/>
            <person name="Lau E."/>
            <person name="Mehaffy C."/>
            <person name="Tameris M."/>
            <person name="Hatherill M."/>
            <person name="Hanekom W."/>
            <person name="Mahomed H."/>
            <person name="Mcshane H."/>
        </authorList>
    </citation>
    <scope>NUCLEOTIDE SEQUENCE [LARGE SCALE GENOMIC DNA]</scope>
    <source>
        <strain evidence="2">852002-51209_SCH5440388</strain>
    </source>
</reference>
<evidence type="ECO:0000313" key="1">
    <source>
        <dbReference type="EMBL" id="OBB33210.1"/>
    </source>
</evidence>
<evidence type="ECO:0000313" key="2">
    <source>
        <dbReference type="Proteomes" id="UP000093902"/>
    </source>
</evidence>
<dbReference type="EMBL" id="LZSO01000009">
    <property type="protein sequence ID" value="OBB33210.1"/>
    <property type="molecule type" value="Genomic_DNA"/>
</dbReference>
<comment type="caution">
    <text evidence="1">The sequence shown here is derived from an EMBL/GenBank/DDBJ whole genome shotgun (WGS) entry which is preliminary data.</text>
</comment>
<dbReference type="Proteomes" id="UP000093902">
    <property type="component" value="Unassembled WGS sequence"/>
</dbReference>
<proteinExistence type="predicted"/>
<sequence>MGTAAGTGSRLDVPQWPTDCVDVPHELAKVVEGDLPLAFRLYRAMPCYANLMYVQHWESGNAFWTER</sequence>
<protein>
    <submittedName>
        <fullName evidence="1">Uncharacterized protein</fullName>
    </submittedName>
</protein>